<dbReference type="InParanoid" id="A0A263HF10"/>
<dbReference type="RefSeq" id="WP_094945746.1">
    <property type="nucleotide sequence ID" value="NZ_JBMHIA010000001.1"/>
</dbReference>
<evidence type="ECO:0000313" key="2">
    <source>
        <dbReference type="EMBL" id="SUU37911.1"/>
    </source>
</evidence>
<evidence type="ECO:0000313" key="3">
    <source>
        <dbReference type="Proteomes" id="UP000215738"/>
    </source>
</evidence>
<accession>A0A263HF10</accession>
<protein>
    <submittedName>
        <fullName evidence="2">Uncharacterized protein</fullName>
    </submittedName>
</protein>
<dbReference type="EMBL" id="NLFK01000002">
    <property type="protein sequence ID" value="OZN25509.1"/>
    <property type="molecule type" value="Genomic_DNA"/>
</dbReference>
<proteinExistence type="predicted"/>
<evidence type="ECO:0000313" key="1">
    <source>
        <dbReference type="EMBL" id="OZN25509.1"/>
    </source>
</evidence>
<sequence>MGKIIPKRQSQLKVDKKNTIEKEESAVECSLILDNKVKKTIRLQEKLPQKLISNIELIVYLIMTETKTGANFSLNI</sequence>
<dbReference type="EMBL" id="UFSB01000001">
    <property type="protein sequence ID" value="SUU37911.1"/>
    <property type="molecule type" value="Genomic_DNA"/>
</dbReference>
<reference evidence="1 3" key="1">
    <citation type="submission" date="2017-07" db="EMBL/GenBank/DDBJ databases">
        <title>Virulence factors identified in Actinobacillus seminis.</title>
        <authorList>
            <person name="Negrete-Abascal E."/>
            <person name="Vaca-Pacheco S."/>
            <person name="Montes-Garcia F."/>
            <person name="Leyto-Gil A.M."/>
            <person name="Fragoso-Garcia E."/>
            <person name="Carvente-Garcia R."/>
            <person name="Perez-Agueros S."/>
            <person name="Castelan-Sanchez H.G."/>
            <person name="Garcia-Molina A."/>
            <person name="Villamar T.E."/>
            <person name="Vazquez-Cruz C."/>
        </authorList>
    </citation>
    <scope>NUCLEOTIDE SEQUENCE [LARGE SCALE GENOMIC DNA]</scope>
    <source>
        <strain evidence="1 3">ATCC 15768</strain>
    </source>
</reference>
<evidence type="ECO:0000313" key="4">
    <source>
        <dbReference type="Proteomes" id="UP000254507"/>
    </source>
</evidence>
<dbReference type="Proteomes" id="UP000215738">
    <property type="component" value="Unassembled WGS sequence"/>
</dbReference>
<reference evidence="2 4" key="2">
    <citation type="submission" date="2018-06" db="EMBL/GenBank/DDBJ databases">
        <authorList>
            <consortium name="Pathogen Informatics"/>
            <person name="Doyle S."/>
        </authorList>
    </citation>
    <scope>NUCLEOTIDE SEQUENCE [LARGE SCALE GENOMIC DNA]</scope>
    <source>
        <strain evidence="2 4">NCTC10851</strain>
    </source>
</reference>
<gene>
    <name evidence="1" type="ORF">CFY87_02585</name>
    <name evidence="2" type="ORF">NCTC10851_01811</name>
</gene>
<dbReference type="AlphaFoldDB" id="A0A263HF10"/>
<name>A0A263HF10_9PAST</name>
<keyword evidence="3" id="KW-1185">Reference proteome</keyword>
<dbReference type="Proteomes" id="UP000254507">
    <property type="component" value="Unassembled WGS sequence"/>
</dbReference>
<organism evidence="2 4">
    <name type="scientific">Actinobacillus seminis</name>
    <dbReference type="NCBI Taxonomy" id="722"/>
    <lineage>
        <taxon>Bacteria</taxon>
        <taxon>Pseudomonadati</taxon>
        <taxon>Pseudomonadota</taxon>
        <taxon>Gammaproteobacteria</taxon>
        <taxon>Pasteurellales</taxon>
        <taxon>Pasteurellaceae</taxon>
        <taxon>Actinobacillus</taxon>
    </lineage>
</organism>